<accession>Q9T1J9</accession>
<reference evidence="1 2" key="1">
    <citation type="journal article" date="1996" name="J. Biol. Chem.">
        <title>Activation of replication origins in phi29-related phages requires the recognition of initiation proteins to specific nucleoprotein complexes.</title>
        <authorList>
            <person name="Freire R."/>
            <person name="Serrano M."/>
            <person name="Salas M."/>
            <person name="Hermoso J."/>
        </authorList>
    </citation>
    <scope>NUCLEOTIDE SEQUENCE [LARGE SCALE GENOMIC DNA]</scope>
</reference>
<dbReference type="GO" id="GO:0003899">
    <property type="term" value="F:DNA-directed RNA polymerase activity"/>
    <property type="evidence" value="ECO:0007669"/>
    <property type="project" value="InterPro"/>
</dbReference>
<reference evidence="1 2" key="3">
    <citation type="journal article" date="1999" name="J. Mol. Biol.">
        <title>The switch from early to late transcription in phage GA-1: characterization of the regulatory protein p4G.</title>
        <authorList>
            <person name="Horcajadas J.A."/>
            <person name="Monsalve M."/>
            <person name="Rojo F."/>
            <person name="Salas M."/>
        </authorList>
    </citation>
    <scope>NUCLEOTIDE SEQUENCE [LARGE SCALE GENOMIC DNA]</scope>
</reference>
<dbReference type="InterPro" id="IPR008771">
    <property type="entry name" value="Phi-29_GP4"/>
</dbReference>
<name>Q9T1J9_BPGA1</name>
<protein>
    <submittedName>
        <fullName evidence="1">Protein p4G</fullName>
    </submittedName>
</protein>
<organismHost>
    <name type="scientific">Bacillus subtilis</name>
    <dbReference type="NCBI Taxonomy" id="1423"/>
</organismHost>
<keyword evidence="2" id="KW-1185">Reference proteome</keyword>
<dbReference type="InterPro" id="IPR038246">
    <property type="entry name" value="Phi-29-like_sf"/>
</dbReference>
<dbReference type="Gene3D" id="3.30.70.3560">
    <property type="entry name" value="Phi-29-like late genes activator, P4"/>
    <property type="match status" value="1"/>
</dbReference>
<sequence>MVVTQGGIYHNLKESRYVITCENGLVTYFFSSKMYMHKFLNTYKENREKNNIKMSKLLKDFTSDIDLLSDICYYKQVEKRGFLVLYKGDEMTWQESQTLGLQRRNEKKSLNYQEVSRLKLRDYLRIMDKTLPDI</sequence>
<dbReference type="KEGG" id="vg:919883"/>
<dbReference type="EMBL" id="X96987">
    <property type="protein sequence ID" value="CAC21525.1"/>
    <property type="molecule type" value="Genomic_DNA"/>
</dbReference>
<proteinExistence type="predicted"/>
<evidence type="ECO:0000313" key="1">
    <source>
        <dbReference type="EMBL" id="CAC21525.1"/>
    </source>
</evidence>
<reference evidence="1 2" key="2">
    <citation type="journal article" date="1996" name="J. Mol. Biol.">
        <title>Functional characterization of the genes coding for the terminal protein and DNA polymerase from bacteriophage GA-1. Evidence for a sliding-back mechanism during protein-primed GA-1 DNA replication.</title>
        <authorList>
            <person name="Illana B."/>
            <person name="Blanco L."/>
            <person name="Salas M."/>
        </authorList>
    </citation>
    <scope>NUCLEOTIDE SEQUENCE [LARGE SCALE GENOMIC DNA]</scope>
</reference>
<evidence type="ECO:0000313" key="2">
    <source>
        <dbReference type="Proteomes" id="UP000002580"/>
    </source>
</evidence>
<dbReference type="Pfam" id="PF05464">
    <property type="entry name" value="Phi-29_GP4"/>
    <property type="match status" value="1"/>
</dbReference>
<dbReference type="GO" id="GO:0016987">
    <property type="term" value="F:sigma factor activity"/>
    <property type="evidence" value="ECO:0007669"/>
    <property type="project" value="InterPro"/>
</dbReference>
<dbReference type="Proteomes" id="UP000002580">
    <property type="component" value="Segment"/>
</dbReference>
<dbReference type="GeneID" id="919883"/>
<reference evidence="1 2" key="4">
    <citation type="journal article" date="2000" name="Nucleic Acids Res.">
        <title>Differential functional behavior of viral phi29, Nf and GA-1 SSB proteins.</title>
        <authorList>
            <person name="Gascon I."/>
            <person name="Lazaro J.M."/>
            <person name="Salas M."/>
        </authorList>
    </citation>
    <scope>NUCLEOTIDE SEQUENCE [LARGE SCALE GENOMIC DNA]</scope>
</reference>
<organism evidence="1 2">
    <name type="scientific">Bacillus phage GA-1</name>
    <name type="common">Bacteriophage GA-1</name>
    <dbReference type="NCBI Taxonomy" id="2679898"/>
    <lineage>
        <taxon>Viruses</taxon>
        <taxon>Duplodnaviria</taxon>
        <taxon>Heunggongvirae</taxon>
        <taxon>Uroviricota</taxon>
        <taxon>Caudoviricetes</taxon>
        <taxon>Salasmaviridae</taxon>
        <taxon>Tatarstanvirinae</taxon>
        <taxon>Gaunavirus</taxon>
        <taxon>Gaunavirus GA1</taxon>
    </lineage>
</organism>
<gene>
    <name evidence="1" type="primary">gene 4</name>
</gene>
<dbReference type="RefSeq" id="NP_073687.1">
    <property type="nucleotide sequence ID" value="NC_002649.1"/>
</dbReference>